<feature type="region of interest" description="Disordered" evidence="1">
    <location>
        <begin position="390"/>
        <end position="456"/>
    </location>
</feature>
<dbReference type="Proteomes" id="UP000325434">
    <property type="component" value="Unassembled WGS sequence"/>
</dbReference>
<dbReference type="VEuPathDB" id="FungiDB:AFLA_011476"/>
<dbReference type="VEuPathDB" id="FungiDB:F9C07_2203381"/>
<evidence type="ECO:0000256" key="1">
    <source>
        <dbReference type="SAM" id="MobiDB-lite"/>
    </source>
</evidence>
<dbReference type="AlphaFoldDB" id="A0A5N6HEH6"/>
<feature type="region of interest" description="Disordered" evidence="1">
    <location>
        <begin position="488"/>
        <end position="607"/>
    </location>
</feature>
<name>A0A5N6HEH6_ASPFL</name>
<feature type="compositionally biased region" description="Low complexity" evidence="1">
    <location>
        <begin position="427"/>
        <end position="447"/>
    </location>
</feature>
<evidence type="ECO:0000313" key="2">
    <source>
        <dbReference type="EMBL" id="KAB8252952.1"/>
    </source>
</evidence>
<gene>
    <name evidence="2" type="ORF">BDV35DRAFT_386524</name>
</gene>
<organism evidence="2">
    <name type="scientific">Aspergillus flavus</name>
    <dbReference type="NCBI Taxonomy" id="5059"/>
    <lineage>
        <taxon>Eukaryota</taxon>
        <taxon>Fungi</taxon>
        <taxon>Dikarya</taxon>
        <taxon>Ascomycota</taxon>
        <taxon>Pezizomycotina</taxon>
        <taxon>Eurotiomycetes</taxon>
        <taxon>Eurotiomycetidae</taxon>
        <taxon>Eurotiales</taxon>
        <taxon>Aspergillaceae</taxon>
        <taxon>Aspergillus</taxon>
        <taxon>Aspergillus subgen. Circumdati</taxon>
    </lineage>
</organism>
<feature type="compositionally biased region" description="Low complexity" evidence="1">
    <location>
        <begin position="490"/>
        <end position="499"/>
    </location>
</feature>
<dbReference type="EMBL" id="ML734552">
    <property type="protein sequence ID" value="KAB8252952.1"/>
    <property type="molecule type" value="Genomic_DNA"/>
</dbReference>
<feature type="compositionally biased region" description="Polar residues" evidence="1">
    <location>
        <begin position="560"/>
        <end position="576"/>
    </location>
</feature>
<protein>
    <recommendedName>
        <fullName evidence="3">CCHC-type domain-containing protein</fullName>
    </recommendedName>
</protein>
<evidence type="ECO:0008006" key="3">
    <source>
        <dbReference type="Google" id="ProtNLM"/>
    </source>
</evidence>
<sequence>MADPNAPGNVTRNLQQRIRDHHQDSNDILQYAQDNQGSLPDEAVKVIERWRDLTQNLLDWMGAKQELRDITGDIKCDDYALTTETEPPRLEKYVQACKAAPPPAYYQSSYSSGSSPPASPSNLAQDREIAVKMWDPYVASQYRCLTPADITSQAEKARKSTARRDGGATLASIQFVAAKHLRSGDLSLTLRSAQEADIARTHRRWVKIFESDSVIDLPLWGVVVHDMPVKWVGGLSTPAARQRVINDLVAANTSTWGENVDVLQVRWLRGPAPGTESSAMVVKFTHPEAANCAICHGTIWDCEQFGHLSSICPNESTRCFCAEHHDIRDCPRRTETGDRVHKCANCGGPHAAASKNCSYYAEQKKKVQDWTTYRQRYYRIPIYMQGLENSEDESDLGETPSEERPLGSLKGASRDASSGRRPASSMSQIEGSQSTGSSETSSSEPSTKGLASTTTGLAETDAGLARAVTLPTGLTAPSITECRKEVLGVTSSNTREPTPTSSPPTPVRTQTTSKASFDLPHPRRSTRLARQTEEANPVPQGKKRMIHSPLPRCEVGRGETYQQSTKVEPNEYSTLHETALANDPGSDSRQPKRRRSNRLAAAIKREI</sequence>
<reference evidence="2" key="1">
    <citation type="submission" date="2019-04" db="EMBL/GenBank/DDBJ databases">
        <title>Friends and foes A comparative genomics study of 23 Aspergillus species from section Flavi.</title>
        <authorList>
            <consortium name="DOE Joint Genome Institute"/>
            <person name="Kjaerbolling I."/>
            <person name="Vesth T."/>
            <person name="Frisvad J.C."/>
            <person name="Nybo J.L."/>
            <person name="Theobald S."/>
            <person name="Kildgaard S."/>
            <person name="Isbrandt T."/>
            <person name="Kuo A."/>
            <person name="Sato A."/>
            <person name="Lyhne E.K."/>
            <person name="Kogle M.E."/>
            <person name="Wiebenga A."/>
            <person name="Kun R.S."/>
            <person name="Lubbers R.J."/>
            <person name="Makela M.R."/>
            <person name="Barry K."/>
            <person name="Chovatia M."/>
            <person name="Clum A."/>
            <person name="Daum C."/>
            <person name="Haridas S."/>
            <person name="He G."/>
            <person name="LaButti K."/>
            <person name="Lipzen A."/>
            <person name="Mondo S."/>
            <person name="Riley R."/>
            <person name="Salamov A."/>
            <person name="Simmons B.A."/>
            <person name="Magnuson J.K."/>
            <person name="Henrissat B."/>
            <person name="Mortensen U.H."/>
            <person name="Larsen T.O."/>
            <person name="Devries R.P."/>
            <person name="Grigoriev I.V."/>
            <person name="Machida M."/>
            <person name="Baker S.E."/>
            <person name="Andersen M.R."/>
        </authorList>
    </citation>
    <scope>NUCLEOTIDE SEQUENCE [LARGE SCALE GENOMIC DNA]</scope>
    <source>
        <strain evidence="2">CBS 121.62</strain>
    </source>
</reference>
<accession>A0A5N6HEH6</accession>
<proteinExistence type="predicted"/>